<dbReference type="OrthoDB" id="5796153at2759"/>
<dbReference type="GO" id="GO:0006954">
    <property type="term" value="P:inflammatory response"/>
    <property type="evidence" value="ECO:0007669"/>
    <property type="project" value="Ensembl"/>
</dbReference>
<evidence type="ECO:0000256" key="8">
    <source>
        <dbReference type="ARBA" id="ARBA00022729"/>
    </source>
</evidence>
<sequence length="544" mass="62463">MLMIMADWTGSWAFFLSVFMTPWDFGVARKGPAILHHSFITVWNAPSQACQEKYNVSLDLGIFDVVLNQNEFFSGEDITLFYSNRLGYYPYYTEDGFPVFGGLPQNASLKDHLQKAQQDIKEVIEEVGFEGLAVVDWESWRPLWVRNWDSMEIYQNKSIDLVKEKHPDWPADKVARTAQLEFEQSGRAFMEQTLALGKTLRPGGFWGFYGFPNCYNYDYKNASYTGDCPETEKQRNEELQWLWNQSRALYPSIYLPKDLEFLNKTLKFVRHRIQEAFRMANQSGDGSIPVLPYASLAYEFTQIFLTQEDLAHTIGESASQGAAGVILWGSSNYSYSQEACLGVKKYVDTLLGPYIVNVTSSAKLCSQVVCSKNGRCVRQDNHPEAFLHLSPDHYTITKHPKEPGFILTGYLSKEDLVKMAEEFKCRCYSGWEGLRWIRLKLLAPFCTKTVPFEYPWHVQLQKFASYKKMFPVSEKVCLSSPSRGRLEASICCMFSPLCQALGQMWATTEGPGGEVPVFCPGTFRELHELAKKKRKKWKQMKMYI</sequence>
<dbReference type="FunFam" id="3.20.20.70:FF:000065">
    <property type="entry name" value="Hyaluronidase"/>
    <property type="match status" value="1"/>
</dbReference>
<dbReference type="GO" id="GO:0036120">
    <property type="term" value="P:cellular response to platelet-derived growth factor stimulus"/>
    <property type="evidence" value="ECO:0007669"/>
    <property type="project" value="Ensembl"/>
</dbReference>
<dbReference type="GO" id="GO:0036117">
    <property type="term" value="C:hyaluranon cable"/>
    <property type="evidence" value="ECO:0007669"/>
    <property type="project" value="Ensembl"/>
</dbReference>
<dbReference type="HOGENOM" id="CLU_036366_0_0_1"/>
<proteinExistence type="inferred from homology"/>
<dbReference type="GO" id="GO:0044344">
    <property type="term" value="P:cellular response to fibroblast growth factor stimulus"/>
    <property type="evidence" value="ECO:0007669"/>
    <property type="project" value="Ensembl"/>
</dbReference>
<evidence type="ECO:0000256" key="3">
    <source>
        <dbReference type="ARBA" id="ARBA00004613"/>
    </source>
</evidence>
<dbReference type="Gene3D" id="3.20.20.70">
    <property type="entry name" value="Aldolase class I"/>
    <property type="match status" value="1"/>
</dbReference>
<name>G1KX26_ANOCA</name>
<reference evidence="17" key="2">
    <citation type="submission" date="2025-08" db="UniProtKB">
        <authorList>
            <consortium name="Ensembl"/>
        </authorList>
    </citation>
    <scope>IDENTIFICATION</scope>
</reference>
<feature type="chain" id="PRO_5033027640" description="Hyaluronidase" evidence="16">
    <location>
        <begin position="29"/>
        <end position="544"/>
    </location>
</feature>
<organism evidence="17 18">
    <name type="scientific">Anolis carolinensis</name>
    <name type="common">Green anole</name>
    <name type="synonym">American chameleon</name>
    <dbReference type="NCBI Taxonomy" id="28377"/>
    <lineage>
        <taxon>Eukaryota</taxon>
        <taxon>Metazoa</taxon>
        <taxon>Chordata</taxon>
        <taxon>Craniata</taxon>
        <taxon>Vertebrata</taxon>
        <taxon>Euteleostomi</taxon>
        <taxon>Lepidosauria</taxon>
        <taxon>Squamata</taxon>
        <taxon>Bifurcata</taxon>
        <taxon>Unidentata</taxon>
        <taxon>Episquamata</taxon>
        <taxon>Toxicofera</taxon>
        <taxon>Iguania</taxon>
        <taxon>Dactyloidae</taxon>
        <taxon>Anolis</taxon>
    </lineage>
</organism>
<dbReference type="GO" id="GO:0000302">
    <property type="term" value="P:response to reactive oxygen species"/>
    <property type="evidence" value="ECO:0007669"/>
    <property type="project" value="Ensembl"/>
</dbReference>
<keyword evidence="18" id="KW-1185">Reference proteome</keyword>
<comment type="similarity">
    <text evidence="4 15">Belongs to the glycosyl hydrolase 56 family.</text>
</comment>
<dbReference type="GO" id="GO:0030307">
    <property type="term" value="P:positive regulation of cell growth"/>
    <property type="evidence" value="ECO:0007669"/>
    <property type="project" value="Ensembl"/>
</dbReference>
<evidence type="ECO:0000256" key="15">
    <source>
        <dbReference type="RuleBase" id="RU610713"/>
    </source>
</evidence>
<evidence type="ECO:0000256" key="4">
    <source>
        <dbReference type="ARBA" id="ARBA00008871"/>
    </source>
</evidence>
<dbReference type="eggNOG" id="ENOG502QTUU">
    <property type="taxonomic scope" value="Eukaryota"/>
</dbReference>
<dbReference type="GO" id="GO:0031410">
    <property type="term" value="C:cytoplasmic vesicle"/>
    <property type="evidence" value="ECO:0000318"/>
    <property type="project" value="GO_Central"/>
</dbReference>
<dbReference type="GeneID" id="100563785"/>
<dbReference type="GO" id="GO:0005615">
    <property type="term" value="C:extracellular space"/>
    <property type="evidence" value="ECO:0007669"/>
    <property type="project" value="Ensembl"/>
</dbReference>
<keyword evidence="13 15" id="KW-0326">Glycosidase</keyword>
<evidence type="ECO:0000256" key="11">
    <source>
        <dbReference type="ARBA" id="ARBA00023180"/>
    </source>
</evidence>
<keyword evidence="7" id="KW-0245">EGF-like domain</keyword>
<dbReference type="GO" id="GO:0045766">
    <property type="term" value="P:positive regulation of angiogenesis"/>
    <property type="evidence" value="ECO:0007669"/>
    <property type="project" value="Ensembl"/>
</dbReference>
<evidence type="ECO:0000256" key="14">
    <source>
        <dbReference type="ARBA" id="ARBA00024881"/>
    </source>
</evidence>
<evidence type="ECO:0000256" key="12">
    <source>
        <dbReference type="ARBA" id="ARBA00023228"/>
    </source>
</evidence>
<evidence type="ECO:0000256" key="13">
    <source>
        <dbReference type="ARBA" id="ARBA00023295"/>
    </source>
</evidence>
<dbReference type="GO" id="GO:0030214">
    <property type="term" value="P:hyaluronan catabolic process"/>
    <property type="evidence" value="ECO:0000318"/>
    <property type="project" value="GO_Central"/>
</dbReference>
<keyword evidence="12" id="KW-0458">Lysosome</keyword>
<comment type="subcellular location">
    <subcellularLocation>
        <location evidence="2">Lysosome</location>
    </subcellularLocation>
    <subcellularLocation>
        <location evidence="3">Secreted</location>
    </subcellularLocation>
</comment>
<dbReference type="PRINTS" id="PR00846">
    <property type="entry name" value="GLHYDRLASE56"/>
</dbReference>
<dbReference type="GO" id="GO:0046677">
    <property type="term" value="P:response to antibiotic"/>
    <property type="evidence" value="ECO:0007669"/>
    <property type="project" value="Ensembl"/>
</dbReference>
<dbReference type="InterPro" id="IPR013785">
    <property type="entry name" value="Aldolase_TIM"/>
</dbReference>
<reference evidence="17 18" key="1">
    <citation type="submission" date="2009-12" db="EMBL/GenBank/DDBJ databases">
        <title>The Genome Sequence of Anolis carolinensis (Green Anole Lizard).</title>
        <authorList>
            <consortium name="The Genome Sequencing Platform"/>
            <person name="Di Palma F."/>
            <person name="Alfoldi J."/>
            <person name="Heiman D."/>
            <person name="Young S."/>
            <person name="Grabherr M."/>
            <person name="Johnson J."/>
            <person name="Lander E.S."/>
            <person name="Lindblad-Toh K."/>
        </authorList>
    </citation>
    <scope>NUCLEOTIDE SEQUENCE [LARGE SCALE GENOMIC DNA]</scope>
    <source>
        <strain evidence="17 18">JBL SC #1</strain>
    </source>
</reference>
<dbReference type="GO" id="GO:0030207">
    <property type="term" value="P:chondroitin sulfate proteoglycan catabolic process"/>
    <property type="evidence" value="ECO:0007669"/>
    <property type="project" value="Ensembl"/>
</dbReference>
<evidence type="ECO:0000256" key="10">
    <source>
        <dbReference type="ARBA" id="ARBA00023157"/>
    </source>
</evidence>
<dbReference type="GO" id="GO:0071347">
    <property type="term" value="P:cellular response to interleukin-1"/>
    <property type="evidence" value="ECO:0007669"/>
    <property type="project" value="Ensembl"/>
</dbReference>
<dbReference type="InParanoid" id="G1KX26"/>
<evidence type="ECO:0000256" key="1">
    <source>
        <dbReference type="ARBA" id="ARBA00000251"/>
    </source>
</evidence>
<dbReference type="Proteomes" id="UP000001646">
    <property type="component" value="Chromosome 2"/>
</dbReference>
<dbReference type="GO" id="GO:0071356">
    <property type="term" value="P:cellular response to tumor necrosis factor"/>
    <property type="evidence" value="ECO:0007669"/>
    <property type="project" value="Ensembl"/>
</dbReference>
<evidence type="ECO:0000256" key="16">
    <source>
        <dbReference type="SAM" id="SignalP"/>
    </source>
</evidence>
<dbReference type="AlphaFoldDB" id="G1KX26"/>
<dbReference type="GO" id="GO:0052757">
    <property type="term" value="F:chondroitin hydrolase activity"/>
    <property type="evidence" value="ECO:0007669"/>
    <property type="project" value="Ensembl"/>
</dbReference>
<accession>G1KX26</accession>
<dbReference type="PANTHER" id="PTHR11769">
    <property type="entry name" value="HYALURONIDASE"/>
    <property type="match status" value="1"/>
</dbReference>
<keyword evidence="9 15" id="KW-0378">Hydrolase</keyword>
<dbReference type="GO" id="GO:0051216">
    <property type="term" value="P:cartilage development"/>
    <property type="evidence" value="ECO:0007669"/>
    <property type="project" value="Ensembl"/>
</dbReference>
<evidence type="ECO:0000256" key="6">
    <source>
        <dbReference type="ARBA" id="ARBA00022525"/>
    </source>
</evidence>
<comment type="catalytic activity">
    <reaction evidence="1 15">
        <text>Random hydrolysis of (1-&gt;4)-linkages between N-acetyl-beta-D-glucosamine and D-glucuronate residues in hyaluronate.</text>
        <dbReference type="EC" id="3.2.1.35"/>
    </reaction>
</comment>
<dbReference type="KEGG" id="acs:100563785"/>
<dbReference type="GO" id="GO:0071467">
    <property type="term" value="P:cellular response to pH"/>
    <property type="evidence" value="ECO:0007669"/>
    <property type="project" value="Ensembl"/>
</dbReference>
<dbReference type="GO" id="GO:0071493">
    <property type="term" value="P:cellular response to UV-B"/>
    <property type="evidence" value="ECO:0007669"/>
    <property type="project" value="Ensembl"/>
</dbReference>
<evidence type="ECO:0000256" key="7">
    <source>
        <dbReference type="ARBA" id="ARBA00022536"/>
    </source>
</evidence>
<comment type="function">
    <text evidence="14">Snake venom endo-hyaluronidase that degrades hyaluronan to smaller oligosaccharide fragments. In venom, it is not toxic by itself, but increases the diffusion of other venom proteins by degrading the extracellular matrix. In addition, it displays antiedematogenic activity.</text>
</comment>
<dbReference type="GeneTree" id="ENSGT01020000230364"/>
<dbReference type="STRING" id="28377.ENSACAP00000019778"/>
<dbReference type="GO" id="GO:0005975">
    <property type="term" value="P:carbohydrate metabolic process"/>
    <property type="evidence" value="ECO:0007669"/>
    <property type="project" value="InterPro"/>
</dbReference>
<keyword evidence="10" id="KW-1015">Disulfide bond</keyword>
<gene>
    <name evidence="17" type="primary">HYAL1</name>
</gene>
<dbReference type="GO" id="GO:0009615">
    <property type="term" value="P:response to virus"/>
    <property type="evidence" value="ECO:0007669"/>
    <property type="project" value="Ensembl"/>
</dbReference>
<evidence type="ECO:0000256" key="9">
    <source>
        <dbReference type="ARBA" id="ARBA00022801"/>
    </source>
</evidence>
<dbReference type="InterPro" id="IPR017853">
    <property type="entry name" value="GH"/>
</dbReference>
<dbReference type="Ensembl" id="ENSACAT00000024430.3">
    <property type="protein sequence ID" value="ENSACAP00000019778.3"/>
    <property type="gene ID" value="ENSACAG00000021969.3"/>
</dbReference>
<dbReference type="Pfam" id="PF01630">
    <property type="entry name" value="Glyco_hydro_56"/>
    <property type="match status" value="1"/>
</dbReference>
<dbReference type="InterPro" id="IPR018155">
    <property type="entry name" value="Hyaluronidase"/>
</dbReference>
<dbReference type="PANTHER" id="PTHR11769:SF23">
    <property type="entry name" value="HYALURONIDASE-1"/>
    <property type="match status" value="1"/>
</dbReference>
<dbReference type="EC" id="3.2.1.35" evidence="15"/>
<feature type="signal peptide" evidence="16">
    <location>
        <begin position="1"/>
        <end position="28"/>
    </location>
</feature>
<reference evidence="17" key="3">
    <citation type="submission" date="2025-09" db="UniProtKB">
        <authorList>
            <consortium name="Ensembl"/>
        </authorList>
    </citation>
    <scope>IDENTIFICATION</scope>
</reference>
<evidence type="ECO:0000313" key="18">
    <source>
        <dbReference type="Proteomes" id="UP000001646"/>
    </source>
</evidence>
<keyword evidence="11" id="KW-0325">Glycoprotein</keyword>
<evidence type="ECO:0000256" key="2">
    <source>
        <dbReference type="ARBA" id="ARBA00004371"/>
    </source>
</evidence>
<dbReference type="Bgee" id="ENSACAG00000021969">
    <property type="expression patterns" value="Expressed in liver and 10 other cell types or tissues"/>
</dbReference>
<evidence type="ECO:0000256" key="5">
    <source>
        <dbReference type="ARBA" id="ARBA00011245"/>
    </source>
</evidence>
<keyword evidence="8 16" id="KW-0732">Signal</keyword>
<protein>
    <recommendedName>
        <fullName evidence="15">Hyaluronidase</fullName>
        <ecNumber evidence="15">3.2.1.35</ecNumber>
    </recommendedName>
</protein>
<dbReference type="GO" id="GO:0004415">
    <property type="term" value="F:hyalurononglucosaminidase activity"/>
    <property type="evidence" value="ECO:0007669"/>
    <property type="project" value="UniProtKB-UniRule"/>
</dbReference>
<keyword evidence="6" id="KW-0964">Secreted</keyword>
<comment type="subunit">
    <text evidence="5">Monomer.</text>
</comment>
<dbReference type="GO" id="GO:0060272">
    <property type="term" value="P:embryonic skeletal joint morphogenesis"/>
    <property type="evidence" value="ECO:0007669"/>
    <property type="project" value="Ensembl"/>
</dbReference>
<dbReference type="GO" id="GO:0005764">
    <property type="term" value="C:lysosome"/>
    <property type="evidence" value="ECO:0007669"/>
    <property type="project" value="UniProtKB-SubCell"/>
</dbReference>
<evidence type="ECO:0000313" key="17">
    <source>
        <dbReference type="Ensembl" id="ENSACAP00000019778.3"/>
    </source>
</evidence>
<dbReference type="GO" id="GO:0045785">
    <property type="term" value="P:positive regulation of cell adhesion"/>
    <property type="evidence" value="ECO:0007669"/>
    <property type="project" value="Ensembl"/>
</dbReference>
<dbReference type="SUPFAM" id="SSF51445">
    <property type="entry name" value="(Trans)glycosidases"/>
    <property type="match status" value="1"/>
</dbReference>
<dbReference type="GO" id="GO:1900106">
    <property type="term" value="P:positive regulation of hyaluranon cable assembly"/>
    <property type="evidence" value="ECO:0007669"/>
    <property type="project" value="Ensembl"/>
</dbReference>
<dbReference type="GO" id="GO:0030308">
    <property type="term" value="P:negative regulation of cell growth"/>
    <property type="evidence" value="ECO:0007669"/>
    <property type="project" value="Ensembl"/>
</dbReference>